<dbReference type="RefSeq" id="WP_336351090.1">
    <property type="nucleotide sequence ID" value="NZ_JAZAQL010000002.1"/>
</dbReference>
<dbReference type="PROSITE" id="PS51257">
    <property type="entry name" value="PROKAR_LIPOPROTEIN"/>
    <property type="match status" value="1"/>
</dbReference>
<keyword evidence="2" id="KW-1185">Reference proteome</keyword>
<dbReference type="EMBL" id="JBHSXN010000002">
    <property type="protein sequence ID" value="MFC6954148.1"/>
    <property type="molecule type" value="Genomic_DNA"/>
</dbReference>
<sequence length="150" mass="15851">MDRRAFLAGSSALAVGATAGCLGWTGAPARSTTESLAVEGDEPTLEPGDSATLVVRTTAIRRCQFTAYCHETAGVELRLNDARLDPEPTAGVMDSYPQIWTWKRRRDVTVTVPVDVAPDASPGQCEYGVAAAGGDDEEVEESFTITVTDG</sequence>
<accession>A0ABD5VI49</accession>
<dbReference type="AlphaFoldDB" id="A0ABD5VI49"/>
<dbReference type="Proteomes" id="UP001596395">
    <property type="component" value="Unassembled WGS sequence"/>
</dbReference>
<evidence type="ECO:0000313" key="2">
    <source>
        <dbReference type="Proteomes" id="UP001596395"/>
    </source>
</evidence>
<evidence type="ECO:0008006" key="3">
    <source>
        <dbReference type="Google" id="ProtNLM"/>
    </source>
</evidence>
<name>A0ABD5VI49_9EURY</name>
<comment type="caution">
    <text evidence="1">The sequence shown here is derived from an EMBL/GenBank/DDBJ whole genome shotgun (WGS) entry which is preliminary data.</text>
</comment>
<reference evidence="1 2" key="1">
    <citation type="journal article" date="2019" name="Int. J. Syst. Evol. Microbiol.">
        <title>The Global Catalogue of Microorganisms (GCM) 10K type strain sequencing project: providing services to taxonomists for standard genome sequencing and annotation.</title>
        <authorList>
            <consortium name="The Broad Institute Genomics Platform"/>
            <consortium name="The Broad Institute Genome Sequencing Center for Infectious Disease"/>
            <person name="Wu L."/>
            <person name="Ma J."/>
        </authorList>
    </citation>
    <scope>NUCLEOTIDE SEQUENCE [LARGE SCALE GENOMIC DNA]</scope>
    <source>
        <strain evidence="1 2">GX26</strain>
    </source>
</reference>
<dbReference type="InterPro" id="IPR006311">
    <property type="entry name" value="TAT_signal"/>
</dbReference>
<protein>
    <recommendedName>
        <fullName evidence="3">Tat (Twin-arginine translocation) pathway signal sequence</fullName>
    </recommendedName>
</protein>
<gene>
    <name evidence="1" type="ORF">ACFQGB_14885</name>
</gene>
<dbReference type="PROSITE" id="PS51318">
    <property type="entry name" value="TAT"/>
    <property type="match status" value="1"/>
</dbReference>
<evidence type="ECO:0000313" key="1">
    <source>
        <dbReference type="EMBL" id="MFC6954148.1"/>
    </source>
</evidence>
<organism evidence="1 2">
    <name type="scientific">Halorubellus litoreus</name>
    <dbReference type="NCBI Taxonomy" id="755308"/>
    <lineage>
        <taxon>Archaea</taxon>
        <taxon>Methanobacteriati</taxon>
        <taxon>Methanobacteriota</taxon>
        <taxon>Stenosarchaea group</taxon>
        <taxon>Halobacteria</taxon>
        <taxon>Halobacteriales</taxon>
        <taxon>Halorubellaceae</taxon>
        <taxon>Halorubellus</taxon>
    </lineage>
</organism>
<proteinExistence type="predicted"/>